<feature type="transmembrane region" description="Helical" evidence="6">
    <location>
        <begin position="151"/>
        <end position="170"/>
    </location>
</feature>
<keyword evidence="4 6" id="KW-1133">Transmembrane helix</keyword>
<evidence type="ECO:0000256" key="3">
    <source>
        <dbReference type="ARBA" id="ARBA00022692"/>
    </source>
</evidence>
<feature type="transmembrane region" description="Helical" evidence="6">
    <location>
        <begin position="54"/>
        <end position="74"/>
    </location>
</feature>
<evidence type="ECO:0000313" key="7">
    <source>
        <dbReference type="EMBL" id="RKD21786.1"/>
    </source>
</evidence>
<feature type="transmembrane region" description="Helical" evidence="6">
    <location>
        <begin position="119"/>
        <end position="139"/>
    </location>
</feature>
<keyword evidence="3 6" id="KW-0812">Transmembrane</keyword>
<evidence type="ECO:0008006" key="9">
    <source>
        <dbReference type="Google" id="ProtNLM"/>
    </source>
</evidence>
<reference evidence="7 8" key="1">
    <citation type="submission" date="2016-08" db="EMBL/GenBank/DDBJ databases">
        <title>Novel Firmicute Genomes.</title>
        <authorList>
            <person name="Poppleton D.I."/>
            <person name="Gribaldo S."/>
        </authorList>
    </citation>
    <scope>NUCLEOTIDE SEQUENCE [LARGE SCALE GENOMIC DNA]</scope>
    <source>
        <strain evidence="7 8">RAOx-1</strain>
    </source>
</reference>
<evidence type="ECO:0000256" key="5">
    <source>
        <dbReference type="ARBA" id="ARBA00023136"/>
    </source>
</evidence>
<name>A0A419SEM4_9BACL</name>
<keyword evidence="8" id="KW-1185">Reference proteome</keyword>
<evidence type="ECO:0000256" key="4">
    <source>
        <dbReference type="ARBA" id="ARBA00022989"/>
    </source>
</evidence>
<dbReference type="EMBL" id="MCHY01000011">
    <property type="protein sequence ID" value="RKD21786.1"/>
    <property type="molecule type" value="Genomic_DNA"/>
</dbReference>
<dbReference type="GO" id="GO:0005886">
    <property type="term" value="C:plasma membrane"/>
    <property type="evidence" value="ECO:0007669"/>
    <property type="project" value="UniProtKB-SubCell"/>
</dbReference>
<dbReference type="OrthoDB" id="128422at2"/>
<dbReference type="InterPro" id="IPR019108">
    <property type="entry name" value="Caa3_assmbl_CtaG-rel"/>
</dbReference>
<evidence type="ECO:0000256" key="1">
    <source>
        <dbReference type="ARBA" id="ARBA00004651"/>
    </source>
</evidence>
<comment type="caution">
    <text evidence="7">The sequence shown here is derived from an EMBL/GenBank/DDBJ whole genome shotgun (WGS) entry which is preliminary data.</text>
</comment>
<accession>A0A419SEM4</accession>
<feature type="transmembrane region" description="Helical" evidence="6">
    <location>
        <begin position="191"/>
        <end position="217"/>
    </location>
</feature>
<dbReference type="Proteomes" id="UP000284219">
    <property type="component" value="Unassembled WGS sequence"/>
</dbReference>
<feature type="transmembrane region" description="Helical" evidence="6">
    <location>
        <begin position="22"/>
        <end position="39"/>
    </location>
</feature>
<keyword evidence="5 6" id="KW-0472">Membrane</keyword>
<feature type="transmembrane region" description="Helical" evidence="6">
    <location>
        <begin position="89"/>
        <end position="107"/>
    </location>
</feature>
<comment type="subcellular location">
    <subcellularLocation>
        <location evidence="1">Cell membrane</location>
        <topology evidence="1">Multi-pass membrane protein</topology>
    </subcellularLocation>
</comment>
<evidence type="ECO:0000256" key="6">
    <source>
        <dbReference type="SAM" id="Phobius"/>
    </source>
</evidence>
<dbReference type="RefSeq" id="WP_120190903.1">
    <property type="nucleotide sequence ID" value="NZ_MCHY01000011.1"/>
</dbReference>
<organism evidence="7 8">
    <name type="scientific">Ammoniphilus oxalaticus</name>
    <dbReference type="NCBI Taxonomy" id="66863"/>
    <lineage>
        <taxon>Bacteria</taxon>
        <taxon>Bacillati</taxon>
        <taxon>Bacillota</taxon>
        <taxon>Bacilli</taxon>
        <taxon>Bacillales</taxon>
        <taxon>Paenibacillaceae</taxon>
        <taxon>Aneurinibacillus group</taxon>
        <taxon>Ammoniphilus</taxon>
    </lineage>
</organism>
<dbReference type="Pfam" id="PF09678">
    <property type="entry name" value="Caa3_CtaG"/>
    <property type="match status" value="1"/>
</dbReference>
<gene>
    <name evidence="7" type="ORF">BEP19_14285</name>
</gene>
<dbReference type="AlphaFoldDB" id="A0A419SEM4"/>
<sequence>MLDAHNQVQAIMNFGFWQMWDPFQFFLTAVMIYFYVRFLKQEDPLDPVPLTKKLLFFSGCFIYLIAAGGPINFYGHHFLLSAHMFQQALMYYVVPPLLILGTPKYVFEAWINNKWMKKLLETHLIIYLLAFDLLFSMYHLPMFFDFIMSKYVVMVIAHLFLFVLAIQMWWPILNPLPEVASVSEIKRMACIILGAVLLTPACALVIFADHIIYAQYIGAPQIFEILTPIYDQQLSGIVMKFVQEISFGSTLAYIFFRWYRKENTVDPLERDSSILIHQKEITE</sequence>
<evidence type="ECO:0000313" key="8">
    <source>
        <dbReference type="Proteomes" id="UP000284219"/>
    </source>
</evidence>
<keyword evidence="2" id="KW-1003">Cell membrane</keyword>
<evidence type="ECO:0000256" key="2">
    <source>
        <dbReference type="ARBA" id="ARBA00022475"/>
    </source>
</evidence>
<protein>
    <recommendedName>
        <fullName evidence="9">Cytochrome c oxidase assembly factor CtaG</fullName>
    </recommendedName>
</protein>
<proteinExistence type="predicted"/>